<accession>A0ABU0AUH8</accession>
<keyword evidence="2" id="KW-1185">Reference proteome</keyword>
<organism evidence="1 2">
    <name type="scientific">Peptoniphilus koenoeneniae</name>
    <dbReference type="NCBI Taxonomy" id="507751"/>
    <lineage>
        <taxon>Bacteria</taxon>
        <taxon>Bacillati</taxon>
        <taxon>Bacillota</taxon>
        <taxon>Tissierellia</taxon>
        <taxon>Tissierellales</taxon>
        <taxon>Peptoniphilaceae</taxon>
        <taxon>Peptoniphilus</taxon>
    </lineage>
</organism>
<name>A0ABU0AUH8_9FIRM</name>
<gene>
    <name evidence="1" type="ORF">J2S72_000950</name>
</gene>
<evidence type="ECO:0000313" key="2">
    <source>
        <dbReference type="Proteomes" id="UP001236559"/>
    </source>
</evidence>
<protein>
    <submittedName>
        <fullName evidence="1">Uncharacterized protein</fullName>
    </submittedName>
</protein>
<evidence type="ECO:0000313" key="1">
    <source>
        <dbReference type="EMBL" id="MDQ0274929.1"/>
    </source>
</evidence>
<comment type="caution">
    <text evidence="1">The sequence shown here is derived from an EMBL/GenBank/DDBJ whole genome shotgun (WGS) entry which is preliminary data.</text>
</comment>
<dbReference type="Proteomes" id="UP001236559">
    <property type="component" value="Unassembled WGS sequence"/>
</dbReference>
<proteinExistence type="predicted"/>
<dbReference type="EMBL" id="JAUSTN010000004">
    <property type="protein sequence ID" value="MDQ0274929.1"/>
    <property type="molecule type" value="Genomic_DNA"/>
</dbReference>
<sequence length="45" mass="5251">MKQENFIDDKKIKADYKNWVPESLLKKLIFASLAAFILGQGRRLL</sequence>
<reference evidence="1 2" key="1">
    <citation type="submission" date="2023-07" db="EMBL/GenBank/DDBJ databases">
        <title>Genomic Encyclopedia of Type Strains, Phase IV (KMG-IV): sequencing the most valuable type-strain genomes for metagenomic binning, comparative biology and taxonomic classification.</title>
        <authorList>
            <person name="Goeker M."/>
        </authorList>
    </citation>
    <scope>NUCLEOTIDE SEQUENCE [LARGE SCALE GENOMIC DNA]</scope>
    <source>
        <strain evidence="1 2">DSM 22616</strain>
    </source>
</reference>